<protein>
    <submittedName>
        <fullName evidence="2">Variant erythrocyte surface antigen-1 family protein</fullName>
    </submittedName>
</protein>
<dbReference type="GeneID" id="94194914"/>
<dbReference type="Proteomes" id="UP001497744">
    <property type="component" value="Unassembled WGS sequence"/>
</dbReference>
<comment type="caution">
    <text evidence="2">The sequence shown here is derived from an EMBL/GenBank/DDBJ whole genome shotgun (WGS) entry which is preliminary data.</text>
</comment>
<accession>A0AAV4LTE9</accession>
<dbReference type="RefSeq" id="XP_067715502.1">
    <property type="nucleotide sequence ID" value="XM_067859401.1"/>
</dbReference>
<keyword evidence="3" id="KW-1185">Reference proteome</keyword>
<proteinExistence type="predicted"/>
<sequence>MESECSRVPEPTTLKNALDLFGALSNSTFKQLVGEALQQRVTDNLGLGAAQNSVSGDSHTHTIKKTFIDVLSHLESFRKLIVGSNNQTDYGDYHLLTSSSDNTCVEVCVDYVLTILPKLYATLNFLEFKVGDYDQLGGGGWQMQYCNGQEPSGSGTTLNQWLTNSGPGIPSALGSSSEFSPALLPGGYGNNLSPNLGEALVTPLTNLMRDSGEGIDGFLQHLFLDLAVITEFSPSSVATWLTVLAKLFKGSKQKFKDILEQYEGLGDVLERVSDELKQLVAGEDDGEALLTALVDGRPYAYRKHLKPYPFKRYMECMAPNVRKLIKCLKELQADSGKWSKDGLEDATISGPFGYGFSFGGKWESWDDHPQNEIHGAIEKLIPSLETLENALRKLFNSQVPTGTFGSSGSGSLGPGSASASNASSSEATSDETCSSGSSDTVIKVPVPKNLKDAIDWLLRVSGKDGQGCGEGGINGLAGEINTLLKSIKIGESTEMINNHMPSLISTLANGLKAFVGYNAESQPTGKGIASIKYKSSYSASETWESVSSVNQQSCAKILLGCAPLFYYGMTHLYWRSLNVVGCKGDWELMYFNGKSLLESNTLNALNGFMATVGYSDPNQLSSMEGEKVMSKMGEMFIELNITYQPRSPKSSYPEYLGQLQQNCQTRFTATPEKCPLYFLHTAAMAYWKSVSAKSTGIAEVIQKLGERFLKLDNSSETHDTLAQYIKYLTEKVKEFVHPSKSPASGGTVTTSHSDSTFPETALAVTTGSSTNISETESPSTTTTGPAGSPSVASKSTVTDTAPVGPPGPAGPIGPVGARGPAGPQGPSGDEGETGEHPDTTAPAGNVPPPPQPSWSTGGSIAGTIATLALGGGAAAVYFNVGNVATIFKGIFGLI</sequence>
<feature type="region of interest" description="Disordered" evidence="1">
    <location>
        <begin position="405"/>
        <end position="440"/>
    </location>
</feature>
<feature type="compositionally biased region" description="Low complexity" evidence="1">
    <location>
        <begin position="768"/>
        <end position="790"/>
    </location>
</feature>
<feature type="compositionally biased region" description="Polar residues" evidence="1">
    <location>
        <begin position="741"/>
        <end position="767"/>
    </location>
</feature>
<dbReference type="AlphaFoldDB" id="A0AAV4LTE9"/>
<gene>
    <name evidence="2" type="ORF">BcabD6B2_28680</name>
</gene>
<dbReference type="EMBL" id="BPLF01000002">
    <property type="protein sequence ID" value="GIX63433.1"/>
    <property type="molecule type" value="Genomic_DNA"/>
</dbReference>
<evidence type="ECO:0000256" key="1">
    <source>
        <dbReference type="SAM" id="MobiDB-lite"/>
    </source>
</evidence>
<feature type="compositionally biased region" description="Low complexity" evidence="1">
    <location>
        <begin position="414"/>
        <end position="435"/>
    </location>
</feature>
<evidence type="ECO:0000313" key="3">
    <source>
        <dbReference type="Proteomes" id="UP001497744"/>
    </source>
</evidence>
<reference evidence="2 3" key="1">
    <citation type="submission" date="2021-06" db="EMBL/GenBank/DDBJ databases">
        <title>Genome sequence of Babesia caballi.</title>
        <authorList>
            <person name="Yamagishi J."/>
            <person name="Kidaka T."/>
            <person name="Ochi A."/>
        </authorList>
    </citation>
    <scope>NUCLEOTIDE SEQUENCE [LARGE SCALE GENOMIC DNA]</scope>
    <source>
        <strain evidence="2">USDA-D6B2</strain>
    </source>
</reference>
<name>A0AAV4LTE9_BABCB</name>
<feature type="region of interest" description="Disordered" evidence="1">
    <location>
        <begin position="736"/>
        <end position="857"/>
    </location>
</feature>
<feature type="compositionally biased region" description="Low complexity" evidence="1">
    <location>
        <begin position="812"/>
        <end position="827"/>
    </location>
</feature>
<organism evidence="2 3">
    <name type="scientific">Babesia caballi</name>
    <dbReference type="NCBI Taxonomy" id="5871"/>
    <lineage>
        <taxon>Eukaryota</taxon>
        <taxon>Sar</taxon>
        <taxon>Alveolata</taxon>
        <taxon>Apicomplexa</taxon>
        <taxon>Aconoidasida</taxon>
        <taxon>Piroplasmida</taxon>
        <taxon>Babesiidae</taxon>
        <taxon>Babesia</taxon>
    </lineage>
</organism>
<evidence type="ECO:0000313" key="2">
    <source>
        <dbReference type="EMBL" id="GIX63433.1"/>
    </source>
</evidence>